<feature type="transmembrane region" description="Helical" evidence="5">
    <location>
        <begin position="395"/>
        <end position="419"/>
    </location>
</feature>
<feature type="transmembrane region" description="Helical" evidence="5">
    <location>
        <begin position="261"/>
        <end position="285"/>
    </location>
</feature>
<dbReference type="PANTHER" id="PTHR23502:SF47">
    <property type="entry name" value="MAJOR FACILITATOR SUPERFAMILY (MFS) PROFILE DOMAIN-CONTAINING PROTEIN-RELATED"/>
    <property type="match status" value="1"/>
</dbReference>
<accession>A0A5M9M9Z7</accession>
<dbReference type="AlphaFoldDB" id="A0A5M9M9Z7"/>
<dbReference type="GeneID" id="54333321"/>
<sequence length="433" mass="47845">MLNALPLLVSVGSSIRSGSGESFIEDYHVSTDVTVLVTRVHLWSSHVWLSFRAYWSQIAYPSRRHPVLKVLPAYYPGTKLLYDLILRFFDGLFGSAAMAVTGGAVADIWPDPISRGICMDIIVTGFFGPILGPISWVMWITAIVAYSCTIFAFFTIRETYALALLTRKSARPRLRTKSWVLHSNLEEQDADLKTFANVYLVQPWCMVPLTFMIPANKGTGKSPRTTTQKLTCKLLCIRSSFPLLQRIPIAFHEVSGTEPQIAALPFLGLAIDIVIAVCCIIYYTLTIYKHQVGSNPGAILPVSTPMIIMGAALLPSGMFWTAWTCHISTLWPVQVAAYIVVGAALFIVSVQGFKYLVDVYLNVVNSAISGNSFARSFFGAGFPLFSTALYHNLGLLWMTSLLRFIALALAPVPVLYFIYGKKIRSFSKNALAV</sequence>
<dbReference type="GO" id="GO:0022857">
    <property type="term" value="F:transmembrane transporter activity"/>
    <property type="evidence" value="ECO:0007669"/>
    <property type="project" value="TreeGrafter"/>
</dbReference>
<dbReference type="OrthoDB" id="446368at2759"/>
<reference evidence="6 7" key="1">
    <citation type="submission" date="2019-08" db="EMBL/GenBank/DDBJ databases">
        <title>The genome sequence of a newly discovered highly antifungal drug resistant Aspergillus species, Aspergillus tanneri NIH 1004.</title>
        <authorList>
            <person name="Mounaud S."/>
            <person name="Singh I."/>
            <person name="Joardar V."/>
            <person name="Pakala S."/>
            <person name="Pakala S."/>
            <person name="Venepally P."/>
            <person name="Chung J.K."/>
            <person name="Losada L."/>
            <person name="Nierman W.C."/>
        </authorList>
    </citation>
    <scope>NUCLEOTIDE SEQUENCE [LARGE SCALE GENOMIC DNA]</scope>
    <source>
        <strain evidence="6 7">NIH1004</strain>
    </source>
</reference>
<evidence type="ECO:0000256" key="3">
    <source>
        <dbReference type="ARBA" id="ARBA00022989"/>
    </source>
</evidence>
<feature type="transmembrane region" description="Helical" evidence="5">
    <location>
        <begin position="305"/>
        <end position="323"/>
    </location>
</feature>
<dbReference type="SUPFAM" id="SSF103473">
    <property type="entry name" value="MFS general substrate transporter"/>
    <property type="match status" value="1"/>
</dbReference>
<evidence type="ECO:0008006" key="8">
    <source>
        <dbReference type="Google" id="ProtNLM"/>
    </source>
</evidence>
<evidence type="ECO:0000256" key="1">
    <source>
        <dbReference type="ARBA" id="ARBA00004141"/>
    </source>
</evidence>
<dbReference type="GO" id="GO:0005886">
    <property type="term" value="C:plasma membrane"/>
    <property type="evidence" value="ECO:0007669"/>
    <property type="project" value="TreeGrafter"/>
</dbReference>
<evidence type="ECO:0000313" key="6">
    <source>
        <dbReference type="EMBL" id="KAA8643845.1"/>
    </source>
</evidence>
<name>A0A5M9M9Z7_9EURO</name>
<keyword evidence="3 5" id="KW-1133">Transmembrane helix</keyword>
<keyword evidence="4 5" id="KW-0472">Membrane</keyword>
<feature type="transmembrane region" description="Helical" evidence="5">
    <location>
        <begin position="143"/>
        <end position="165"/>
    </location>
</feature>
<keyword evidence="2 5" id="KW-0812">Transmembrane</keyword>
<evidence type="ECO:0000313" key="7">
    <source>
        <dbReference type="Proteomes" id="UP000324241"/>
    </source>
</evidence>
<dbReference type="InterPro" id="IPR036259">
    <property type="entry name" value="MFS_trans_sf"/>
</dbReference>
<protein>
    <recommendedName>
        <fullName evidence="8">Major facilitator superfamily (MFS) profile domain-containing protein</fullName>
    </recommendedName>
</protein>
<proteinExistence type="predicted"/>
<dbReference type="RefSeq" id="XP_033423206.1">
    <property type="nucleotide sequence ID" value="XM_033575188.1"/>
</dbReference>
<dbReference type="EMBL" id="QUQM01000005">
    <property type="protein sequence ID" value="KAA8643845.1"/>
    <property type="molecule type" value="Genomic_DNA"/>
</dbReference>
<evidence type="ECO:0000256" key="4">
    <source>
        <dbReference type="ARBA" id="ARBA00023136"/>
    </source>
</evidence>
<dbReference type="VEuPathDB" id="FungiDB:EYZ11_006625"/>
<dbReference type="Gene3D" id="1.20.1250.20">
    <property type="entry name" value="MFS general substrate transporter like domains"/>
    <property type="match status" value="1"/>
</dbReference>
<comment type="subcellular location">
    <subcellularLocation>
        <location evidence="1">Membrane</location>
        <topology evidence="1">Multi-pass membrane protein</topology>
    </subcellularLocation>
</comment>
<dbReference type="Proteomes" id="UP000324241">
    <property type="component" value="Unassembled WGS sequence"/>
</dbReference>
<organism evidence="6 7">
    <name type="scientific">Aspergillus tanneri</name>
    <dbReference type="NCBI Taxonomy" id="1220188"/>
    <lineage>
        <taxon>Eukaryota</taxon>
        <taxon>Fungi</taxon>
        <taxon>Dikarya</taxon>
        <taxon>Ascomycota</taxon>
        <taxon>Pezizomycotina</taxon>
        <taxon>Eurotiomycetes</taxon>
        <taxon>Eurotiomycetidae</taxon>
        <taxon>Eurotiales</taxon>
        <taxon>Aspergillaceae</taxon>
        <taxon>Aspergillus</taxon>
        <taxon>Aspergillus subgen. Circumdati</taxon>
    </lineage>
</organism>
<dbReference type="PANTHER" id="PTHR23502">
    <property type="entry name" value="MAJOR FACILITATOR SUPERFAMILY"/>
    <property type="match status" value="1"/>
</dbReference>
<evidence type="ECO:0000256" key="2">
    <source>
        <dbReference type="ARBA" id="ARBA00022692"/>
    </source>
</evidence>
<comment type="caution">
    <text evidence="6">The sequence shown here is derived from an EMBL/GenBank/DDBJ whole genome shotgun (WGS) entry which is preliminary data.</text>
</comment>
<feature type="transmembrane region" description="Helical" evidence="5">
    <location>
        <begin position="335"/>
        <end position="357"/>
    </location>
</feature>
<evidence type="ECO:0000256" key="5">
    <source>
        <dbReference type="SAM" id="Phobius"/>
    </source>
</evidence>
<gene>
    <name evidence="6" type="ORF">ATNIH1004_010620</name>
</gene>